<evidence type="ECO:0000313" key="1">
    <source>
        <dbReference type="EMBL" id="KAK2647694.1"/>
    </source>
</evidence>
<reference evidence="1" key="1">
    <citation type="journal article" date="2023" name="Plant J.">
        <title>Genome sequences and population genomics provide insights into the demographic history, inbreeding, and mutation load of two 'living fossil' tree species of Dipteronia.</title>
        <authorList>
            <person name="Feng Y."/>
            <person name="Comes H.P."/>
            <person name="Chen J."/>
            <person name="Zhu S."/>
            <person name="Lu R."/>
            <person name="Zhang X."/>
            <person name="Li P."/>
            <person name="Qiu J."/>
            <person name="Olsen K.M."/>
            <person name="Qiu Y."/>
        </authorList>
    </citation>
    <scope>NUCLEOTIDE SEQUENCE</scope>
    <source>
        <strain evidence="1">KIB01</strain>
    </source>
</reference>
<evidence type="ECO:0000313" key="2">
    <source>
        <dbReference type="Proteomes" id="UP001280121"/>
    </source>
</evidence>
<accession>A0AAD9U4Y5</accession>
<name>A0AAD9U4Y5_9ROSI</name>
<organism evidence="1 2">
    <name type="scientific">Dipteronia dyeriana</name>
    <dbReference type="NCBI Taxonomy" id="168575"/>
    <lineage>
        <taxon>Eukaryota</taxon>
        <taxon>Viridiplantae</taxon>
        <taxon>Streptophyta</taxon>
        <taxon>Embryophyta</taxon>
        <taxon>Tracheophyta</taxon>
        <taxon>Spermatophyta</taxon>
        <taxon>Magnoliopsida</taxon>
        <taxon>eudicotyledons</taxon>
        <taxon>Gunneridae</taxon>
        <taxon>Pentapetalae</taxon>
        <taxon>rosids</taxon>
        <taxon>malvids</taxon>
        <taxon>Sapindales</taxon>
        <taxon>Sapindaceae</taxon>
        <taxon>Hippocastanoideae</taxon>
        <taxon>Acereae</taxon>
        <taxon>Dipteronia</taxon>
    </lineage>
</organism>
<sequence>MEDKCPICKKVRETTLHALWECKSIRYSKFDWLSRTVMGGRSFSNFFDLINDCSTRLTTYDLKLFCVSSWRVWCSRNSTIHDKGKLCNLEVGWWSRNYIDQLQALKSDKGKVQPSEVRGMV</sequence>
<protein>
    <recommendedName>
        <fullName evidence="3">Reverse transcriptase zinc-binding domain-containing protein</fullName>
    </recommendedName>
</protein>
<evidence type="ECO:0008006" key="3">
    <source>
        <dbReference type="Google" id="ProtNLM"/>
    </source>
</evidence>
<keyword evidence="2" id="KW-1185">Reference proteome</keyword>
<dbReference type="Proteomes" id="UP001280121">
    <property type="component" value="Unassembled WGS sequence"/>
</dbReference>
<proteinExistence type="predicted"/>
<dbReference type="AlphaFoldDB" id="A0AAD9U4Y5"/>
<gene>
    <name evidence="1" type="ORF">Ddye_015183</name>
</gene>
<comment type="caution">
    <text evidence="1">The sequence shown here is derived from an EMBL/GenBank/DDBJ whole genome shotgun (WGS) entry which is preliminary data.</text>
</comment>
<dbReference type="EMBL" id="JANJYI010000005">
    <property type="protein sequence ID" value="KAK2647694.1"/>
    <property type="molecule type" value="Genomic_DNA"/>
</dbReference>